<dbReference type="SUPFAM" id="SSF52833">
    <property type="entry name" value="Thioredoxin-like"/>
    <property type="match status" value="1"/>
</dbReference>
<evidence type="ECO:0000256" key="2">
    <source>
        <dbReference type="ARBA" id="ARBA00022748"/>
    </source>
</evidence>
<dbReference type="CDD" id="cd02966">
    <property type="entry name" value="TlpA_like_family"/>
    <property type="match status" value="1"/>
</dbReference>
<dbReference type="GO" id="GO:0016491">
    <property type="term" value="F:oxidoreductase activity"/>
    <property type="evidence" value="ECO:0007669"/>
    <property type="project" value="InterPro"/>
</dbReference>
<dbReference type="GO" id="GO:0016209">
    <property type="term" value="F:antioxidant activity"/>
    <property type="evidence" value="ECO:0007669"/>
    <property type="project" value="InterPro"/>
</dbReference>
<evidence type="ECO:0000313" key="6">
    <source>
        <dbReference type="EMBL" id="MCO1334041.1"/>
    </source>
</evidence>
<dbReference type="Pfam" id="PF00578">
    <property type="entry name" value="AhpC-TSA"/>
    <property type="match status" value="1"/>
</dbReference>
<dbReference type="InterPro" id="IPR000866">
    <property type="entry name" value="AhpC/TSA"/>
</dbReference>
<proteinExistence type="predicted"/>
<dbReference type="AlphaFoldDB" id="A0A9X2EQZ1"/>
<dbReference type="Gene3D" id="3.40.30.10">
    <property type="entry name" value="Glutaredoxin"/>
    <property type="match status" value="1"/>
</dbReference>
<dbReference type="InterPro" id="IPR013766">
    <property type="entry name" value="Thioredoxin_domain"/>
</dbReference>
<accession>A0A9X2EQZ1</accession>
<dbReference type="PROSITE" id="PS51352">
    <property type="entry name" value="THIOREDOXIN_2"/>
    <property type="match status" value="1"/>
</dbReference>
<gene>
    <name evidence="6" type="ORF">MO867_06765</name>
</gene>
<comment type="caution">
    <text evidence="6">The sequence shown here is derived from an EMBL/GenBank/DDBJ whole genome shotgun (WGS) entry which is preliminary data.</text>
</comment>
<name>A0A9X2EQZ1_9GAMM</name>
<dbReference type="EMBL" id="JALBWM010000019">
    <property type="protein sequence ID" value="MCO1334041.1"/>
    <property type="molecule type" value="Genomic_DNA"/>
</dbReference>
<dbReference type="GO" id="GO:0030313">
    <property type="term" value="C:cell envelope"/>
    <property type="evidence" value="ECO:0007669"/>
    <property type="project" value="UniProtKB-SubCell"/>
</dbReference>
<dbReference type="PANTHER" id="PTHR42852">
    <property type="entry name" value="THIOL:DISULFIDE INTERCHANGE PROTEIN DSBE"/>
    <property type="match status" value="1"/>
</dbReference>
<evidence type="ECO:0000313" key="7">
    <source>
        <dbReference type="Proteomes" id="UP001139028"/>
    </source>
</evidence>
<sequence length="121" mass="13361">MSSLEGEPVNTSGKILLVNYWAEWCKPCREEVPVLNQLNQRNENIVVIGVNFDALSAAEIQVQAEKLGIEFPVLASEPLGRWGQPKPEVLPSTFIIGADGQWRKTLVGPQDSEDFLSALDL</sequence>
<keyword evidence="2" id="KW-0201">Cytochrome c-type biogenesis</keyword>
<dbReference type="RefSeq" id="WP_252465511.1">
    <property type="nucleotide sequence ID" value="NZ_JALBWM010000019.1"/>
</dbReference>
<dbReference type="InterPro" id="IPR036249">
    <property type="entry name" value="Thioredoxin-like_sf"/>
</dbReference>
<dbReference type="GO" id="GO:0017004">
    <property type="term" value="P:cytochrome complex assembly"/>
    <property type="evidence" value="ECO:0007669"/>
    <property type="project" value="UniProtKB-KW"/>
</dbReference>
<keyword evidence="7" id="KW-1185">Reference proteome</keyword>
<reference evidence="6" key="1">
    <citation type="journal article" date="2022" name="Arch. Microbiol.">
        <title>Microbulbifer okhotskensis sp. nov., isolated from a deep bottom sediment of the Okhotsk Sea.</title>
        <authorList>
            <person name="Romanenko L."/>
            <person name="Kurilenko V."/>
            <person name="Otstavnykh N."/>
            <person name="Velansky P."/>
            <person name="Isaeva M."/>
            <person name="Mikhailov V."/>
        </authorList>
    </citation>
    <scope>NUCLEOTIDE SEQUENCE</scope>
    <source>
        <strain evidence="6">OS29</strain>
    </source>
</reference>
<dbReference type="InterPro" id="IPR050553">
    <property type="entry name" value="Thioredoxin_ResA/DsbE_sf"/>
</dbReference>
<evidence type="ECO:0000256" key="4">
    <source>
        <dbReference type="ARBA" id="ARBA00023284"/>
    </source>
</evidence>
<dbReference type="Proteomes" id="UP001139028">
    <property type="component" value="Unassembled WGS sequence"/>
</dbReference>
<keyword evidence="4" id="KW-0676">Redox-active center</keyword>
<evidence type="ECO:0000259" key="5">
    <source>
        <dbReference type="PROSITE" id="PS51352"/>
    </source>
</evidence>
<keyword evidence="3" id="KW-1015">Disulfide bond</keyword>
<feature type="domain" description="Thioredoxin" evidence="5">
    <location>
        <begin position="1"/>
        <end position="121"/>
    </location>
</feature>
<protein>
    <submittedName>
        <fullName evidence="6">TlpA family protein disulfide reductase</fullName>
    </submittedName>
</protein>
<evidence type="ECO:0000256" key="3">
    <source>
        <dbReference type="ARBA" id="ARBA00023157"/>
    </source>
</evidence>
<comment type="subcellular location">
    <subcellularLocation>
        <location evidence="1">Cell envelope</location>
    </subcellularLocation>
</comment>
<evidence type="ECO:0000256" key="1">
    <source>
        <dbReference type="ARBA" id="ARBA00004196"/>
    </source>
</evidence>
<dbReference type="PANTHER" id="PTHR42852:SF6">
    <property type="entry name" value="THIOL:DISULFIDE INTERCHANGE PROTEIN DSBE"/>
    <property type="match status" value="1"/>
</dbReference>
<organism evidence="6 7">
    <name type="scientific">Microbulbifer okhotskensis</name>
    <dbReference type="NCBI Taxonomy" id="2926617"/>
    <lineage>
        <taxon>Bacteria</taxon>
        <taxon>Pseudomonadati</taxon>
        <taxon>Pseudomonadota</taxon>
        <taxon>Gammaproteobacteria</taxon>
        <taxon>Cellvibrionales</taxon>
        <taxon>Microbulbiferaceae</taxon>
        <taxon>Microbulbifer</taxon>
    </lineage>
</organism>